<protein>
    <submittedName>
        <fullName evidence="2">Alpha/beta hydrolase</fullName>
    </submittedName>
</protein>
<dbReference type="SUPFAM" id="SSF53474">
    <property type="entry name" value="alpha/beta-Hydrolases"/>
    <property type="match status" value="1"/>
</dbReference>
<dbReference type="GO" id="GO:0016020">
    <property type="term" value="C:membrane"/>
    <property type="evidence" value="ECO:0007669"/>
    <property type="project" value="TreeGrafter"/>
</dbReference>
<organism evidence="2 3">
    <name type="scientific">Ottowia beijingensis</name>
    <dbReference type="NCBI Taxonomy" id="1207057"/>
    <lineage>
        <taxon>Bacteria</taxon>
        <taxon>Pseudomonadati</taxon>
        <taxon>Pseudomonadota</taxon>
        <taxon>Betaproteobacteria</taxon>
        <taxon>Burkholderiales</taxon>
        <taxon>Comamonadaceae</taxon>
        <taxon>Ottowia</taxon>
    </lineage>
</organism>
<dbReference type="InterPro" id="IPR050266">
    <property type="entry name" value="AB_hydrolase_sf"/>
</dbReference>
<gene>
    <name evidence="2" type="ORF">H0I39_03255</name>
</gene>
<dbReference type="InterPro" id="IPR000073">
    <property type="entry name" value="AB_hydrolase_1"/>
</dbReference>
<dbReference type="Gene3D" id="3.40.50.1820">
    <property type="entry name" value="alpha/beta hydrolase"/>
    <property type="match status" value="1"/>
</dbReference>
<dbReference type="GO" id="GO:0016787">
    <property type="term" value="F:hydrolase activity"/>
    <property type="evidence" value="ECO:0007669"/>
    <property type="project" value="UniProtKB-KW"/>
</dbReference>
<dbReference type="RefSeq" id="WP_180549545.1">
    <property type="nucleotide sequence ID" value="NZ_JACCKX010000001.1"/>
</dbReference>
<keyword evidence="3" id="KW-1185">Reference proteome</keyword>
<evidence type="ECO:0000313" key="3">
    <source>
        <dbReference type="Proteomes" id="UP000589716"/>
    </source>
</evidence>
<accession>A0A853ITK0</accession>
<dbReference type="PANTHER" id="PTHR43798:SF33">
    <property type="entry name" value="HYDROLASE, PUTATIVE (AFU_ORTHOLOGUE AFUA_2G14860)-RELATED"/>
    <property type="match status" value="1"/>
</dbReference>
<dbReference type="AlphaFoldDB" id="A0A853ITK0"/>
<name>A0A853ITK0_9BURK</name>
<dbReference type="InterPro" id="IPR000639">
    <property type="entry name" value="Epox_hydrolase-like"/>
</dbReference>
<dbReference type="Pfam" id="PF12697">
    <property type="entry name" value="Abhydrolase_6"/>
    <property type="match status" value="1"/>
</dbReference>
<dbReference type="PANTHER" id="PTHR43798">
    <property type="entry name" value="MONOACYLGLYCEROL LIPASE"/>
    <property type="match status" value="1"/>
</dbReference>
<evidence type="ECO:0000313" key="2">
    <source>
        <dbReference type="EMBL" id="NZA01031.1"/>
    </source>
</evidence>
<dbReference type="PRINTS" id="PR00111">
    <property type="entry name" value="ABHYDROLASE"/>
</dbReference>
<proteinExistence type="predicted"/>
<reference evidence="2 3" key="1">
    <citation type="submission" date="2020-07" db="EMBL/GenBank/DDBJ databases">
        <authorList>
            <person name="Maaloum M."/>
        </authorList>
    </citation>
    <scope>NUCLEOTIDE SEQUENCE [LARGE SCALE GENOMIC DNA]</scope>
    <source>
        <strain evidence="2 3">GCS-AN-3</strain>
    </source>
</reference>
<dbReference type="PRINTS" id="PR00412">
    <property type="entry name" value="EPOXHYDRLASE"/>
</dbReference>
<evidence type="ECO:0000259" key="1">
    <source>
        <dbReference type="Pfam" id="PF12697"/>
    </source>
</evidence>
<keyword evidence="2" id="KW-0378">Hydrolase</keyword>
<comment type="caution">
    <text evidence="2">The sequence shown here is derived from an EMBL/GenBank/DDBJ whole genome shotgun (WGS) entry which is preliminary data.</text>
</comment>
<dbReference type="InterPro" id="IPR029058">
    <property type="entry name" value="AB_hydrolase_fold"/>
</dbReference>
<feature type="domain" description="AB hydrolase-1" evidence="1">
    <location>
        <begin position="26"/>
        <end position="258"/>
    </location>
</feature>
<sequence>MLIQVNGAPVYAYTGGKSFDAAKPTVVFIHGVLNDHSVWILQSRYLAHHGWNVLAIDLPGQGKSGGQPPASVEEAADVVLALLGAAGIDQAALVGHSFGSLIALEAAARSPAHVSHLVLVGTAFPMAVSPALLEASVKAPEKAIAMVNTFSHSTLCPPPSALGPGTWLYGGSRALMRRMLASNTETNVFYTGFKACDSYAGGEQAMAAVHCPTLFLVGRHDQMTPPKAAKALAAHARLSKIVEVNAGHALMTEAPDEVLFALRDFLAA</sequence>
<dbReference type="EMBL" id="JACCKX010000001">
    <property type="protein sequence ID" value="NZA01031.1"/>
    <property type="molecule type" value="Genomic_DNA"/>
</dbReference>
<dbReference type="Proteomes" id="UP000589716">
    <property type="component" value="Unassembled WGS sequence"/>
</dbReference>